<dbReference type="RefSeq" id="WP_098510510.1">
    <property type="nucleotide sequence ID" value="NZ_JBIAKZ010000008.1"/>
</dbReference>
<gene>
    <name evidence="1" type="ORF">ATK36_1417</name>
</gene>
<comment type="caution">
    <text evidence="1">The sequence shown here is derived from an EMBL/GenBank/DDBJ whole genome shotgun (WGS) entry which is preliminary data.</text>
</comment>
<accession>A0A2A9F7D6</accession>
<dbReference type="EMBL" id="PDJK01000002">
    <property type="protein sequence ID" value="PFG46442.1"/>
    <property type="molecule type" value="Genomic_DNA"/>
</dbReference>
<organism evidence="1 2">
    <name type="scientific">Amycolatopsis sulphurea</name>
    <dbReference type="NCBI Taxonomy" id="76022"/>
    <lineage>
        <taxon>Bacteria</taxon>
        <taxon>Bacillati</taxon>
        <taxon>Actinomycetota</taxon>
        <taxon>Actinomycetes</taxon>
        <taxon>Pseudonocardiales</taxon>
        <taxon>Pseudonocardiaceae</taxon>
        <taxon>Amycolatopsis</taxon>
    </lineage>
</organism>
<evidence type="ECO:0000313" key="2">
    <source>
        <dbReference type="Proteomes" id="UP000243542"/>
    </source>
</evidence>
<dbReference type="InterPro" id="IPR049709">
    <property type="entry name" value="IniB-like_N"/>
</dbReference>
<keyword evidence="2" id="KW-1185">Reference proteome</keyword>
<evidence type="ECO:0000313" key="1">
    <source>
        <dbReference type="EMBL" id="PFG46442.1"/>
    </source>
</evidence>
<dbReference type="Proteomes" id="UP000243542">
    <property type="component" value="Unassembled WGS sequence"/>
</dbReference>
<dbReference type="AlphaFoldDB" id="A0A2A9F7D6"/>
<name>A0A2A9F7D6_9PSEU</name>
<protein>
    <submittedName>
        <fullName evidence="1">Uncharacterized protein</fullName>
    </submittedName>
</protein>
<sequence>MGPVQTLHDFALNLLNDPQSAAAYQADPQGVLDSAGLAGVSPADVQDIMPLVTDLAPAAGSAPFAAGDVSGVLDQVGDAAAPRMQELAQEAGSAAGPLDLSGVFGAVSHLAEETGLNTLTHGVLDGVSHLVDGVAAATSGVPIVGPLLDAGAVDLQNTVSAVGDHLFDGKLVGSAVDAVTNHLGDAALWKAAVHESGQLPLVGGLAGPLVEGVRETGSGLLGSVNSAVGSTPVGVHTYDPARADLPQTGDLPGAVSETVSNAVGNLPDAVLQSTGELPGTLTHAAGVAPAADGTVPVGNLAGSLTDATSDMAPRGDLSSAGDLTGTLDHAVPAADAAPAVPALPAAPAVPALPAASSLPDAGSLTHTIEGATAQAPVVSQATEHVLAAAHDTTETVTSHSLGGDLADTHTAGTLLGDVQTHAQDLVQGLETHTADSSLDGLHLGH</sequence>
<dbReference type="NCBIfam" id="NF038175">
    <property type="entry name" value="IniB_NTERM"/>
    <property type="match status" value="1"/>
</dbReference>
<reference evidence="1 2" key="1">
    <citation type="submission" date="2017-10" db="EMBL/GenBank/DDBJ databases">
        <title>Sequencing the genomes of 1000 actinobacteria strains.</title>
        <authorList>
            <person name="Klenk H.-P."/>
        </authorList>
    </citation>
    <scope>NUCLEOTIDE SEQUENCE [LARGE SCALE GENOMIC DNA]</scope>
    <source>
        <strain evidence="1 2">DSM 46092</strain>
    </source>
</reference>
<proteinExistence type="predicted"/>